<dbReference type="Pfam" id="PF02391">
    <property type="entry name" value="MoaE"/>
    <property type="match status" value="1"/>
</dbReference>
<evidence type="ECO:0000256" key="10">
    <source>
        <dbReference type="ARBA" id="ARBA00030781"/>
    </source>
</evidence>
<sequence>MAHERGENTNMTEPLFAITDRPISVEDVMKKVMRPEAGAVAVFAGTVREWTNGKRTLFLQYEAYVSMAEKMLAQIGAEIAEKWPGAKTAITHRIGRLKIGDIAVVIAVSSPHRAEAYEANRYAIERIKQIVPIWKKEQWEDGSAWVGDQLETTAYPSGKPEVSEE</sequence>
<comment type="caution">
    <text evidence="14">The sequence shown here is derived from an EMBL/GenBank/DDBJ whole genome shotgun (WGS) entry which is preliminary data.</text>
</comment>
<protein>
    <recommendedName>
        <fullName evidence="4">Molybdopterin synthase catalytic subunit</fullName>
        <ecNumber evidence="3">2.8.1.12</ecNumber>
    </recommendedName>
    <alternativeName>
        <fullName evidence="10">MPT synthase subunit 2</fullName>
    </alternativeName>
    <alternativeName>
        <fullName evidence="8">Molybdenum cofactor biosynthesis protein E</fullName>
    </alternativeName>
    <alternativeName>
        <fullName evidence="9">Molybdopterin-converting factor large subunit</fullName>
    </alternativeName>
    <alternativeName>
        <fullName evidence="11">Molybdopterin-converting factor subunit 2</fullName>
    </alternativeName>
</protein>
<dbReference type="InterPro" id="IPR036563">
    <property type="entry name" value="MoaE_sf"/>
</dbReference>
<dbReference type="EMBL" id="LQYY01000040">
    <property type="protein sequence ID" value="KYD34564.1"/>
    <property type="molecule type" value="Genomic_DNA"/>
</dbReference>
<dbReference type="Gene3D" id="3.90.1170.40">
    <property type="entry name" value="Molybdopterin biosynthesis MoaE subunit"/>
    <property type="match status" value="1"/>
</dbReference>
<evidence type="ECO:0000256" key="8">
    <source>
        <dbReference type="ARBA" id="ARBA00029745"/>
    </source>
</evidence>
<name>A0A150NCY6_GEOSE</name>
<dbReference type="PANTHER" id="PTHR23404">
    <property type="entry name" value="MOLYBDOPTERIN SYNTHASE RELATED"/>
    <property type="match status" value="1"/>
</dbReference>
<evidence type="ECO:0000256" key="6">
    <source>
        <dbReference type="ARBA" id="ARBA00023150"/>
    </source>
</evidence>
<evidence type="ECO:0000313" key="15">
    <source>
        <dbReference type="Proteomes" id="UP000075517"/>
    </source>
</evidence>
<evidence type="ECO:0000256" key="3">
    <source>
        <dbReference type="ARBA" id="ARBA00011950"/>
    </source>
</evidence>
<dbReference type="AlphaFoldDB" id="A0A150NCY6"/>
<keyword evidence="16" id="KW-1185">Reference proteome</keyword>
<evidence type="ECO:0000256" key="2">
    <source>
        <dbReference type="ARBA" id="ARBA00005426"/>
    </source>
</evidence>
<dbReference type="PATRIC" id="fig|1422.17.peg.2549"/>
<comment type="pathway">
    <text evidence="1">Cofactor biosynthesis; molybdopterin biosynthesis.</text>
</comment>
<evidence type="ECO:0000313" key="16">
    <source>
        <dbReference type="Proteomes" id="UP000773850"/>
    </source>
</evidence>
<comment type="catalytic activity">
    <reaction evidence="12">
        <text>2 [molybdopterin-synthase sulfur-carrier protein]-C-terminal-Gly-aminoethanethioate + cyclic pyranopterin phosphate + H2O = molybdopterin + 2 [molybdopterin-synthase sulfur-carrier protein]-C-terminal Gly-Gly + 2 H(+)</text>
        <dbReference type="Rhea" id="RHEA:26333"/>
        <dbReference type="Rhea" id="RHEA-COMP:12202"/>
        <dbReference type="Rhea" id="RHEA-COMP:19907"/>
        <dbReference type="ChEBI" id="CHEBI:15377"/>
        <dbReference type="ChEBI" id="CHEBI:15378"/>
        <dbReference type="ChEBI" id="CHEBI:58698"/>
        <dbReference type="ChEBI" id="CHEBI:59648"/>
        <dbReference type="ChEBI" id="CHEBI:90778"/>
        <dbReference type="ChEBI" id="CHEBI:232372"/>
        <dbReference type="EC" id="2.8.1.12"/>
    </reaction>
</comment>
<gene>
    <name evidence="14" type="ORF">B4114_0646</name>
    <name evidence="13" type="ORF">GS8_1625</name>
</gene>
<evidence type="ECO:0000256" key="11">
    <source>
        <dbReference type="ARBA" id="ARBA00032474"/>
    </source>
</evidence>
<reference evidence="14 15" key="1">
    <citation type="submission" date="2016-01" db="EMBL/GenBank/DDBJ databases">
        <title>Draft Genome Sequences of Seven Thermophilic Sporeformers Isolated from Foods.</title>
        <authorList>
            <person name="Berendsen E.M."/>
            <person name="Wells-Bennik M.H."/>
            <person name="Krawcyk A.O."/>
            <person name="De Jong A."/>
            <person name="Holsappel S."/>
            <person name="Eijlander R.T."/>
            <person name="Kuipers O.P."/>
        </authorList>
    </citation>
    <scope>NUCLEOTIDE SEQUENCE [LARGE SCALE GENOMIC DNA]</scope>
    <source>
        <strain evidence="14 15">B4114</strain>
    </source>
</reference>
<organism evidence="14 15">
    <name type="scientific">Geobacillus stearothermophilus</name>
    <name type="common">Bacillus stearothermophilus</name>
    <dbReference type="NCBI Taxonomy" id="1422"/>
    <lineage>
        <taxon>Bacteria</taxon>
        <taxon>Bacillati</taxon>
        <taxon>Bacillota</taxon>
        <taxon>Bacilli</taxon>
        <taxon>Bacillales</taxon>
        <taxon>Anoxybacillaceae</taxon>
        <taxon>Geobacillus</taxon>
    </lineage>
</organism>
<evidence type="ECO:0000313" key="13">
    <source>
        <dbReference type="EMBL" id="KAF6510954.1"/>
    </source>
</evidence>
<keyword evidence="6" id="KW-0501">Molybdenum cofactor biosynthesis</keyword>
<evidence type="ECO:0000256" key="7">
    <source>
        <dbReference type="ARBA" id="ARBA00026066"/>
    </source>
</evidence>
<evidence type="ECO:0000256" key="4">
    <source>
        <dbReference type="ARBA" id="ARBA00013858"/>
    </source>
</evidence>
<evidence type="ECO:0000256" key="9">
    <source>
        <dbReference type="ARBA" id="ARBA00030407"/>
    </source>
</evidence>
<comment type="similarity">
    <text evidence="2">Belongs to the MoaE family.</text>
</comment>
<evidence type="ECO:0000256" key="12">
    <source>
        <dbReference type="ARBA" id="ARBA00049878"/>
    </source>
</evidence>
<dbReference type="EC" id="2.8.1.12" evidence="3"/>
<comment type="subunit">
    <text evidence="7">Heterotetramer of 2 MoaD subunits and 2 MoaE subunits. Also stable as homodimer. The enzyme changes between these two forms during catalysis.</text>
</comment>
<dbReference type="GO" id="GO:0006777">
    <property type="term" value="P:Mo-molybdopterin cofactor biosynthetic process"/>
    <property type="evidence" value="ECO:0007669"/>
    <property type="project" value="UniProtKB-KW"/>
</dbReference>
<dbReference type="SUPFAM" id="SSF54690">
    <property type="entry name" value="Molybdopterin synthase subunit MoaE"/>
    <property type="match status" value="1"/>
</dbReference>
<dbReference type="EMBL" id="LUCS01000027">
    <property type="protein sequence ID" value="KAF6510954.1"/>
    <property type="molecule type" value="Genomic_DNA"/>
</dbReference>
<evidence type="ECO:0000313" key="14">
    <source>
        <dbReference type="EMBL" id="KYD34564.1"/>
    </source>
</evidence>
<evidence type="ECO:0000256" key="5">
    <source>
        <dbReference type="ARBA" id="ARBA00022679"/>
    </source>
</evidence>
<evidence type="ECO:0000256" key="1">
    <source>
        <dbReference type="ARBA" id="ARBA00005046"/>
    </source>
</evidence>
<dbReference type="GO" id="GO:0030366">
    <property type="term" value="F:molybdopterin synthase activity"/>
    <property type="evidence" value="ECO:0007669"/>
    <property type="project" value="UniProtKB-EC"/>
</dbReference>
<proteinExistence type="inferred from homology"/>
<dbReference type="InterPro" id="IPR003448">
    <property type="entry name" value="Mopterin_biosynth_MoaE"/>
</dbReference>
<dbReference type="Proteomes" id="UP000075517">
    <property type="component" value="Unassembled WGS sequence"/>
</dbReference>
<dbReference type="FunFam" id="3.90.1170.40:FF:000003">
    <property type="entry name" value="Molybdopterin converting factor subunit 2"/>
    <property type="match status" value="1"/>
</dbReference>
<keyword evidence="5" id="KW-0808">Transferase</keyword>
<reference evidence="13 16" key="2">
    <citation type="submission" date="2016-03" db="EMBL/GenBank/DDBJ databases">
        <title>Spore heat resistance.</title>
        <authorList>
            <person name="Boekhorst J."/>
            <person name="Berendsen E.M."/>
            <person name="Wells-Bennik M.H."/>
            <person name="Kuipers O.P."/>
        </authorList>
    </citation>
    <scope>NUCLEOTIDE SEQUENCE [LARGE SCALE GENOMIC DNA]</scope>
    <source>
        <strain evidence="13 16">GS8</strain>
    </source>
</reference>
<accession>A0A150NCY6</accession>
<dbReference type="Proteomes" id="UP000773850">
    <property type="component" value="Unassembled WGS sequence"/>
</dbReference>
<dbReference type="CDD" id="cd00756">
    <property type="entry name" value="MoaE"/>
    <property type="match status" value="1"/>
</dbReference>